<organism evidence="7 8">
    <name type="scientific">Sediminibacterium roseum</name>
    <dbReference type="NCBI Taxonomy" id="1978412"/>
    <lineage>
        <taxon>Bacteria</taxon>
        <taxon>Pseudomonadati</taxon>
        <taxon>Bacteroidota</taxon>
        <taxon>Chitinophagia</taxon>
        <taxon>Chitinophagales</taxon>
        <taxon>Chitinophagaceae</taxon>
        <taxon>Sediminibacterium</taxon>
    </lineage>
</organism>
<dbReference type="InterPro" id="IPR050833">
    <property type="entry name" value="Poly_Biosynth_Transport"/>
</dbReference>
<keyword evidence="4 6" id="KW-1133">Transmembrane helix</keyword>
<evidence type="ECO:0000313" key="7">
    <source>
        <dbReference type="EMBL" id="NCI50081.1"/>
    </source>
</evidence>
<dbReference type="Proteomes" id="UP000753802">
    <property type="component" value="Unassembled WGS sequence"/>
</dbReference>
<dbReference type="PANTHER" id="PTHR30250">
    <property type="entry name" value="PST FAMILY PREDICTED COLANIC ACID TRANSPORTER"/>
    <property type="match status" value="1"/>
</dbReference>
<keyword evidence="3 6" id="KW-0812">Transmembrane</keyword>
<feature type="transmembrane region" description="Helical" evidence="6">
    <location>
        <begin position="345"/>
        <end position="362"/>
    </location>
</feature>
<evidence type="ECO:0000256" key="1">
    <source>
        <dbReference type="ARBA" id="ARBA00004651"/>
    </source>
</evidence>
<dbReference type="RefSeq" id="WP_161818394.1">
    <property type="nucleotide sequence ID" value="NZ_JAACJS010000012.1"/>
</dbReference>
<dbReference type="PANTHER" id="PTHR30250:SF11">
    <property type="entry name" value="O-ANTIGEN TRANSPORTER-RELATED"/>
    <property type="match status" value="1"/>
</dbReference>
<name>A0ABW9ZSJ3_9BACT</name>
<comment type="caution">
    <text evidence="7">The sequence shown here is derived from an EMBL/GenBank/DDBJ whole genome shotgun (WGS) entry which is preliminary data.</text>
</comment>
<keyword evidence="5 6" id="KW-0472">Membrane</keyword>
<comment type="subcellular location">
    <subcellularLocation>
        <location evidence="1">Cell membrane</location>
        <topology evidence="1">Multi-pass membrane protein</topology>
    </subcellularLocation>
</comment>
<protein>
    <submittedName>
        <fullName evidence="7">Lipopolysaccharide biosynthesis protein</fullName>
    </submittedName>
</protein>
<feature type="transmembrane region" description="Helical" evidence="6">
    <location>
        <begin position="383"/>
        <end position="400"/>
    </location>
</feature>
<feature type="transmembrane region" description="Helical" evidence="6">
    <location>
        <begin position="12"/>
        <end position="30"/>
    </location>
</feature>
<feature type="transmembrane region" description="Helical" evidence="6">
    <location>
        <begin position="310"/>
        <end position="333"/>
    </location>
</feature>
<evidence type="ECO:0000256" key="6">
    <source>
        <dbReference type="SAM" id="Phobius"/>
    </source>
</evidence>
<feature type="transmembrane region" description="Helical" evidence="6">
    <location>
        <begin position="443"/>
        <end position="459"/>
    </location>
</feature>
<reference evidence="7 8" key="1">
    <citation type="submission" date="2020-01" db="EMBL/GenBank/DDBJ databases">
        <title>Genome analysis.</title>
        <authorList>
            <person name="Wu S."/>
            <person name="Wang G."/>
        </authorList>
    </citation>
    <scope>NUCLEOTIDE SEQUENCE [LARGE SCALE GENOMIC DNA]</scope>
    <source>
        <strain evidence="7 8">SYL130</strain>
    </source>
</reference>
<evidence type="ECO:0000256" key="5">
    <source>
        <dbReference type="ARBA" id="ARBA00023136"/>
    </source>
</evidence>
<keyword evidence="8" id="KW-1185">Reference proteome</keyword>
<feature type="transmembrane region" description="Helical" evidence="6">
    <location>
        <begin position="230"/>
        <end position="250"/>
    </location>
</feature>
<sequence length="511" mass="58499">MGSLRKQTIISSLLVYIGFLVGALNVYFYSTSTPFFFYKAGNIFTPEQFALTRVFFDSGAIMFTFASIGVIPVIYKFYPYYKDNLPENRIDLVSWALVISFAGFLLLCVCGWYFEPVFIRKFSQNSKLITHYYFWLFPFTMGMLFFSVIEGFCWALHKSVHSNFWKETGLRIITTVLILLYIFKLISFHVFVQLFAMQYLAVFGILLFYLKREGHLHLTLKISRVTRKFWKKMVTMQMLIFGVNVIASVAASIDTLIIASVKGLAMAGVFSFAQYAANLLQVPQRSIQSVSAGVLSRAWKDKNYKEIERIYSRSCINLLLMALIIFGNLWLNLVPAMKVFKTQEVFASGLNVVLILGLVRIIDAGTGLNQMIINTSNFWRFELYSGVVLLAFRLPLTYFLIKKYGITGSALAELCAYTVYNIVRCEFLRRKFNMQPFSMKTLYSLLFAGAAYCVCYFLLRDVPGFFGILVRSIGFSSLMIAGIFYFKLTPDAAQLYGVLMGRISQLRKKKI</sequence>
<proteinExistence type="predicted"/>
<feature type="transmembrane region" description="Helical" evidence="6">
    <location>
        <begin position="50"/>
        <end position="71"/>
    </location>
</feature>
<evidence type="ECO:0000313" key="8">
    <source>
        <dbReference type="Proteomes" id="UP000753802"/>
    </source>
</evidence>
<keyword evidence="2" id="KW-1003">Cell membrane</keyword>
<feature type="transmembrane region" description="Helical" evidence="6">
    <location>
        <begin position="168"/>
        <end position="186"/>
    </location>
</feature>
<evidence type="ECO:0000256" key="4">
    <source>
        <dbReference type="ARBA" id="ARBA00022989"/>
    </source>
</evidence>
<gene>
    <name evidence="7" type="ORF">GWC95_09115</name>
</gene>
<evidence type="ECO:0000256" key="2">
    <source>
        <dbReference type="ARBA" id="ARBA00022475"/>
    </source>
</evidence>
<feature type="transmembrane region" description="Helical" evidence="6">
    <location>
        <begin position="192"/>
        <end position="210"/>
    </location>
</feature>
<dbReference type="EMBL" id="JAACJS010000012">
    <property type="protein sequence ID" value="NCI50081.1"/>
    <property type="molecule type" value="Genomic_DNA"/>
</dbReference>
<feature type="transmembrane region" description="Helical" evidence="6">
    <location>
        <begin position="92"/>
        <end position="114"/>
    </location>
</feature>
<accession>A0ABW9ZSJ3</accession>
<feature type="transmembrane region" description="Helical" evidence="6">
    <location>
        <begin position="465"/>
        <end position="486"/>
    </location>
</feature>
<evidence type="ECO:0000256" key="3">
    <source>
        <dbReference type="ARBA" id="ARBA00022692"/>
    </source>
</evidence>
<feature type="transmembrane region" description="Helical" evidence="6">
    <location>
        <begin position="134"/>
        <end position="156"/>
    </location>
</feature>